<gene>
    <name evidence="2" type="ORF">GCM10009801_56060</name>
</gene>
<evidence type="ECO:0000313" key="2">
    <source>
        <dbReference type="EMBL" id="GAA2090822.1"/>
    </source>
</evidence>
<proteinExistence type="predicted"/>
<dbReference type="Proteomes" id="UP001500016">
    <property type="component" value="Unassembled WGS sequence"/>
</dbReference>
<reference evidence="3" key="1">
    <citation type="journal article" date="2019" name="Int. J. Syst. Evol. Microbiol.">
        <title>The Global Catalogue of Microorganisms (GCM) 10K type strain sequencing project: providing services to taxonomists for standard genome sequencing and annotation.</title>
        <authorList>
            <consortium name="The Broad Institute Genomics Platform"/>
            <consortium name="The Broad Institute Genome Sequencing Center for Infectious Disease"/>
            <person name="Wu L."/>
            <person name="Ma J."/>
        </authorList>
    </citation>
    <scope>NUCLEOTIDE SEQUENCE [LARGE SCALE GENOMIC DNA]</scope>
    <source>
        <strain evidence="3">JCM 15478</strain>
    </source>
</reference>
<accession>A0ABP5I1G5</accession>
<evidence type="ECO:0000313" key="3">
    <source>
        <dbReference type="Proteomes" id="UP001500016"/>
    </source>
</evidence>
<keyword evidence="3" id="KW-1185">Reference proteome</keyword>
<dbReference type="EMBL" id="BAAAPE010000013">
    <property type="protein sequence ID" value="GAA2090822.1"/>
    <property type="molecule type" value="Genomic_DNA"/>
</dbReference>
<comment type="caution">
    <text evidence="2">The sequence shown here is derived from an EMBL/GenBank/DDBJ whole genome shotgun (WGS) entry which is preliminary data.</text>
</comment>
<dbReference type="RefSeq" id="WP_344532074.1">
    <property type="nucleotide sequence ID" value="NZ_BAAAPE010000013.1"/>
</dbReference>
<feature type="region of interest" description="Disordered" evidence="1">
    <location>
        <begin position="1"/>
        <end position="22"/>
    </location>
</feature>
<sequence length="101" mass="10073">MSTSQDPRARQDHTPAPCPFARSAAGAQGSVLLEAGFDCPRLRAPDAAVHAYADRVPAGAGARGGAAHCLVEDEVPGAGAVFSLEEAGVAECEPGTGGCRG</sequence>
<name>A0ABP5I1G5_9ACTN</name>
<evidence type="ECO:0000256" key="1">
    <source>
        <dbReference type="SAM" id="MobiDB-lite"/>
    </source>
</evidence>
<protein>
    <submittedName>
        <fullName evidence="2">Uncharacterized protein</fullName>
    </submittedName>
</protein>
<organism evidence="2 3">
    <name type="scientific">Streptomyces albiaxialis</name>
    <dbReference type="NCBI Taxonomy" id="329523"/>
    <lineage>
        <taxon>Bacteria</taxon>
        <taxon>Bacillati</taxon>
        <taxon>Actinomycetota</taxon>
        <taxon>Actinomycetes</taxon>
        <taxon>Kitasatosporales</taxon>
        <taxon>Streptomycetaceae</taxon>
        <taxon>Streptomyces</taxon>
    </lineage>
</organism>